<comment type="caution">
    <text evidence="2">The sequence shown here is derived from an EMBL/GenBank/DDBJ whole genome shotgun (WGS) entry which is preliminary data.</text>
</comment>
<name>A0ABS9RGY7_9FLAO</name>
<feature type="transmembrane region" description="Helical" evidence="1">
    <location>
        <begin position="65"/>
        <end position="86"/>
    </location>
</feature>
<keyword evidence="1" id="KW-1133">Transmembrane helix</keyword>
<evidence type="ECO:0000256" key="1">
    <source>
        <dbReference type="SAM" id="Phobius"/>
    </source>
</evidence>
<feature type="transmembrane region" description="Helical" evidence="1">
    <location>
        <begin position="106"/>
        <end position="130"/>
    </location>
</feature>
<organism evidence="2 3">
    <name type="scientific">Aestuariibaculum lutulentum</name>
    <dbReference type="NCBI Taxonomy" id="2920935"/>
    <lineage>
        <taxon>Bacteria</taxon>
        <taxon>Pseudomonadati</taxon>
        <taxon>Bacteroidota</taxon>
        <taxon>Flavobacteriia</taxon>
        <taxon>Flavobacteriales</taxon>
        <taxon>Flavobacteriaceae</taxon>
    </lineage>
</organism>
<evidence type="ECO:0000313" key="3">
    <source>
        <dbReference type="Proteomes" id="UP001156141"/>
    </source>
</evidence>
<keyword evidence="1" id="KW-0812">Transmembrane</keyword>
<feature type="transmembrane region" description="Helical" evidence="1">
    <location>
        <begin position="34"/>
        <end position="53"/>
    </location>
</feature>
<reference evidence="2" key="1">
    <citation type="submission" date="2022-02" db="EMBL/GenBank/DDBJ databases">
        <title>Aestuariibaculum sp., a marine bacterium isolated from sediment in Guangxi.</title>
        <authorList>
            <person name="Ying J."/>
        </authorList>
    </citation>
    <scope>NUCLEOTIDE SEQUENCE</scope>
    <source>
        <strain evidence="2">L182</strain>
    </source>
</reference>
<dbReference type="EMBL" id="JAKVQD010000001">
    <property type="protein sequence ID" value="MCH4552212.1"/>
    <property type="molecule type" value="Genomic_DNA"/>
</dbReference>
<accession>A0ABS9RGY7</accession>
<dbReference type="RefSeq" id="WP_240572524.1">
    <property type="nucleotide sequence ID" value="NZ_CP136709.1"/>
</dbReference>
<evidence type="ECO:0000313" key="2">
    <source>
        <dbReference type="EMBL" id="MCH4552212.1"/>
    </source>
</evidence>
<keyword evidence="1" id="KW-0472">Membrane</keyword>
<keyword evidence="3" id="KW-1185">Reference proteome</keyword>
<protein>
    <submittedName>
        <fullName evidence="2">Uncharacterized protein</fullName>
    </submittedName>
</protein>
<dbReference type="Proteomes" id="UP001156141">
    <property type="component" value="Unassembled WGS sequence"/>
</dbReference>
<gene>
    <name evidence="2" type="ORF">MKW35_06240</name>
</gene>
<sequence>MNDFIASLYDPWYNYESYKELLDSVYNAFDFQKLGISIIAVSLLLLIIFYKFWDPVKKPRLKWGITLLIVSVIMFCITYGILFSNVELLQIIGNYTGDFGEPNPEFFIFQMALYTSLYGIILSFVLSFLIKHLSVGNKHNPF</sequence>
<proteinExistence type="predicted"/>